<dbReference type="Gene3D" id="3.40.50.300">
    <property type="entry name" value="P-loop containing nucleotide triphosphate hydrolases"/>
    <property type="match status" value="1"/>
</dbReference>
<evidence type="ECO:0000256" key="8">
    <source>
        <dbReference type="ARBA" id="ARBA00023065"/>
    </source>
</evidence>
<organism evidence="11 12">
    <name type="scientific">Natranaerovirga pectinivora</name>
    <dbReference type="NCBI Taxonomy" id="682400"/>
    <lineage>
        <taxon>Bacteria</taxon>
        <taxon>Bacillati</taxon>
        <taxon>Bacillota</taxon>
        <taxon>Clostridia</taxon>
        <taxon>Lachnospirales</taxon>
        <taxon>Natranaerovirgaceae</taxon>
        <taxon>Natranaerovirga</taxon>
    </lineage>
</organism>
<keyword evidence="12" id="KW-1185">Reference proteome</keyword>
<protein>
    <submittedName>
        <fullName evidence="11">Iron complex transport system ATP-binding protein</fullName>
    </submittedName>
</protein>
<dbReference type="InterPro" id="IPR017871">
    <property type="entry name" value="ABC_transporter-like_CS"/>
</dbReference>
<keyword evidence="3" id="KW-1003">Cell membrane</keyword>
<keyword evidence="4" id="KW-0410">Iron transport</keyword>
<dbReference type="Pfam" id="PF00005">
    <property type="entry name" value="ABC_tran"/>
    <property type="match status" value="1"/>
</dbReference>
<dbReference type="PROSITE" id="PS00211">
    <property type="entry name" value="ABC_TRANSPORTER_1"/>
    <property type="match status" value="1"/>
</dbReference>
<dbReference type="PANTHER" id="PTHR42771:SF4">
    <property type="entry name" value="IRON(3+)-HYDROXAMATE IMPORT ATP-BINDING PROTEIN FHUC"/>
    <property type="match status" value="1"/>
</dbReference>
<comment type="subcellular location">
    <subcellularLocation>
        <location evidence="1">Cell membrane</location>
        <topology evidence="1">Peripheral membrane protein</topology>
    </subcellularLocation>
</comment>
<dbReference type="GO" id="GO:0016887">
    <property type="term" value="F:ATP hydrolysis activity"/>
    <property type="evidence" value="ECO:0007669"/>
    <property type="project" value="InterPro"/>
</dbReference>
<evidence type="ECO:0000256" key="7">
    <source>
        <dbReference type="ARBA" id="ARBA00023004"/>
    </source>
</evidence>
<dbReference type="GO" id="GO:0005524">
    <property type="term" value="F:ATP binding"/>
    <property type="evidence" value="ECO:0007669"/>
    <property type="project" value="UniProtKB-KW"/>
</dbReference>
<dbReference type="RefSeq" id="WP_132251094.1">
    <property type="nucleotide sequence ID" value="NZ_SMAL01000003.1"/>
</dbReference>
<keyword evidence="6 11" id="KW-0067">ATP-binding</keyword>
<dbReference type="SUPFAM" id="SSF52540">
    <property type="entry name" value="P-loop containing nucleoside triphosphate hydrolases"/>
    <property type="match status" value="1"/>
</dbReference>
<evidence type="ECO:0000313" key="11">
    <source>
        <dbReference type="EMBL" id="TCT15419.1"/>
    </source>
</evidence>
<evidence type="ECO:0000256" key="6">
    <source>
        <dbReference type="ARBA" id="ARBA00022840"/>
    </source>
</evidence>
<name>A0A4R3MP95_9FIRM</name>
<keyword evidence="2" id="KW-0813">Transport</keyword>
<keyword evidence="7" id="KW-0408">Iron</keyword>
<dbReference type="InterPro" id="IPR051535">
    <property type="entry name" value="Siderophore_ABC-ATPase"/>
</dbReference>
<sequence>MIETKNLCIGYDHKIIVNDFSFGVEEGNIVSIIGPNGSGKSTILKTISRFLKQRDGAVFLDKEDMSLLNVKKVAKKMASLSQYNRTPEDVTVEDLIYYGRMPHKKWYETRNKEDQEIIQWAMDQTSINKFRNKRVVELSGGEKQRVWVAMALAQQPKILLLDEPTTYLDICHQLEVMELVKKLNKELKLTVIMVLHDLSQAAKYSDKVVVLKDGNLVVEGEPSKVLTRELIRDVYNVDVFIKKDVTDEFIIHPVGVCKECEMRCINNEHKIAVV</sequence>
<evidence type="ECO:0000256" key="5">
    <source>
        <dbReference type="ARBA" id="ARBA00022741"/>
    </source>
</evidence>
<dbReference type="GO" id="GO:0006826">
    <property type="term" value="P:iron ion transport"/>
    <property type="evidence" value="ECO:0007669"/>
    <property type="project" value="UniProtKB-KW"/>
</dbReference>
<dbReference type="FunFam" id="3.40.50.300:FF:000134">
    <property type="entry name" value="Iron-enterobactin ABC transporter ATP-binding protein"/>
    <property type="match status" value="1"/>
</dbReference>
<comment type="caution">
    <text evidence="11">The sequence shown here is derived from an EMBL/GenBank/DDBJ whole genome shotgun (WGS) entry which is preliminary data.</text>
</comment>
<dbReference type="OrthoDB" id="9799337at2"/>
<feature type="domain" description="ABC transporter" evidence="10">
    <location>
        <begin position="2"/>
        <end position="238"/>
    </location>
</feature>
<evidence type="ECO:0000256" key="3">
    <source>
        <dbReference type="ARBA" id="ARBA00022475"/>
    </source>
</evidence>
<dbReference type="InterPro" id="IPR003593">
    <property type="entry name" value="AAA+_ATPase"/>
</dbReference>
<evidence type="ECO:0000313" key="12">
    <source>
        <dbReference type="Proteomes" id="UP000294902"/>
    </source>
</evidence>
<evidence type="ECO:0000256" key="9">
    <source>
        <dbReference type="ARBA" id="ARBA00023136"/>
    </source>
</evidence>
<dbReference type="AlphaFoldDB" id="A0A4R3MP95"/>
<dbReference type="GO" id="GO:0005886">
    <property type="term" value="C:plasma membrane"/>
    <property type="evidence" value="ECO:0007669"/>
    <property type="project" value="UniProtKB-SubCell"/>
</dbReference>
<proteinExistence type="predicted"/>
<keyword evidence="5" id="KW-0547">Nucleotide-binding</keyword>
<keyword evidence="8" id="KW-0406">Ion transport</keyword>
<dbReference type="SMART" id="SM00382">
    <property type="entry name" value="AAA"/>
    <property type="match status" value="1"/>
</dbReference>
<evidence type="ECO:0000259" key="10">
    <source>
        <dbReference type="PROSITE" id="PS50893"/>
    </source>
</evidence>
<gene>
    <name evidence="11" type="ORF">EDC18_103124</name>
</gene>
<dbReference type="PANTHER" id="PTHR42771">
    <property type="entry name" value="IRON(3+)-HYDROXAMATE IMPORT ATP-BINDING PROTEIN FHUC"/>
    <property type="match status" value="1"/>
</dbReference>
<accession>A0A4R3MP95</accession>
<evidence type="ECO:0000256" key="2">
    <source>
        <dbReference type="ARBA" id="ARBA00022448"/>
    </source>
</evidence>
<dbReference type="PROSITE" id="PS50893">
    <property type="entry name" value="ABC_TRANSPORTER_2"/>
    <property type="match status" value="1"/>
</dbReference>
<dbReference type="Proteomes" id="UP000294902">
    <property type="component" value="Unassembled WGS sequence"/>
</dbReference>
<evidence type="ECO:0000256" key="1">
    <source>
        <dbReference type="ARBA" id="ARBA00004202"/>
    </source>
</evidence>
<dbReference type="CDD" id="cd03214">
    <property type="entry name" value="ABC_Iron-Siderophores_B12_Hemin"/>
    <property type="match status" value="1"/>
</dbReference>
<dbReference type="EMBL" id="SMAL01000003">
    <property type="protein sequence ID" value="TCT15419.1"/>
    <property type="molecule type" value="Genomic_DNA"/>
</dbReference>
<evidence type="ECO:0000256" key="4">
    <source>
        <dbReference type="ARBA" id="ARBA00022496"/>
    </source>
</evidence>
<keyword evidence="9" id="KW-0472">Membrane</keyword>
<reference evidence="11 12" key="1">
    <citation type="submission" date="2019-03" db="EMBL/GenBank/DDBJ databases">
        <title>Genomic Encyclopedia of Type Strains, Phase IV (KMG-IV): sequencing the most valuable type-strain genomes for metagenomic binning, comparative biology and taxonomic classification.</title>
        <authorList>
            <person name="Goeker M."/>
        </authorList>
    </citation>
    <scope>NUCLEOTIDE SEQUENCE [LARGE SCALE GENOMIC DNA]</scope>
    <source>
        <strain evidence="11 12">DSM 24629</strain>
    </source>
</reference>
<dbReference type="InterPro" id="IPR003439">
    <property type="entry name" value="ABC_transporter-like_ATP-bd"/>
</dbReference>
<dbReference type="InterPro" id="IPR027417">
    <property type="entry name" value="P-loop_NTPase"/>
</dbReference>